<feature type="transmembrane region" description="Helical" evidence="1">
    <location>
        <begin position="12"/>
        <end position="35"/>
    </location>
</feature>
<evidence type="ECO:0000313" key="3">
    <source>
        <dbReference type="Proteomes" id="UP000053257"/>
    </source>
</evidence>
<name>A0A0C3S3G1_PHLG1</name>
<keyword evidence="1" id="KW-0472">Membrane</keyword>
<feature type="transmembrane region" description="Helical" evidence="1">
    <location>
        <begin position="161"/>
        <end position="183"/>
    </location>
</feature>
<sequence length="311" mass="34680">MPLTVATAELAGTLFECACYGMYLLVFFQCLKVFYRRYHDGRKVWYLLATAFVMFGLITVHLVLDLTRVVDAFTDHTDVPNGADIYYAGTDTPVPIAKTTTYVILTLVSDVVFVYRIFVMWGRNYFVASVPFAIWAADVALGVWSLQIFVKPGDTPVDLAILLRFLNFYILTLVLNVLCTLMISWKIWSVHRRVEGQAVAGIRVYGIMAVIIESAAVYSGLLVYLIVTTVRASPALWIVLDSIAPLIGMIFSAMLVRASKEYHTDTFLTHDVTLPSPLDARAASCATLPEPARGWLWPGGPPPPPRRTLYI</sequence>
<feature type="transmembrane region" description="Helical" evidence="1">
    <location>
        <begin position="125"/>
        <end position="149"/>
    </location>
</feature>
<evidence type="ECO:0000313" key="2">
    <source>
        <dbReference type="EMBL" id="KIP04377.1"/>
    </source>
</evidence>
<organism evidence="2 3">
    <name type="scientific">Phlebiopsis gigantea (strain 11061_1 CR5-6)</name>
    <name type="common">White-rot fungus</name>
    <name type="synonym">Peniophora gigantea</name>
    <dbReference type="NCBI Taxonomy" id="745531"/>
    <lineage>
        <taxon>Eukaryota</taxon>
        <taxon>Fungi</taxon>
        <taxon>Dikarya</taxon>
        <taxon>Basidiomycota</taxon>
        <taxon>Agaricomycotina</taxon>
        <taxon>Agaricomycetes</taxon>
        <taxon>Polyporales</taxon>
        <taxon>Phanerochaetaceae</taxon>
        <taxon>Phlebiopsis</taxon>
    </lineage>
</organism>
<keyword evidence="3" id="KW-1185">Reference proteome</keyword>
<dbReference type="EMBL" id="KN840576">
    <property type="protein sequence ID" value="KIP04377.1"/>
    <property type="molecule type" value="Genomic_DNA"/>
</dbReference>
<protein>
    <recommendedName>
        <fullName evidence="4">THH1/TOM1/TOM3 domain-containing protein</fullName>
    </recommendedName>
</protein>
<dbReference type="OrthoDB" id="2753342at2759"/>
<reference evidence="2 3" key="1">
    <citation type="journal article" date="2014" name="PLoS Genet.">
        <title>Analysis of the Phlebiopsis gigantea genome, transcriptome and secretome provides insight into its pioneer colonization strategies of wood.</title>
        <authorList>
            <person name="Hori C."/>
            <person name="Ishida T."/>
            <person name="Igarashi K."/>
            <person name="Samejima M."/>
            <person name="Suzuki H."/>
            <person name="Master E."/>
            <person name="Ferreira P."/>
            <person name="Ruiz-Duenas F.J."/>
            <person name="Held B."/>
            <person name="Canessa P."/>
            <person name="Larrondo L.F."/>
            <person name="Schmoll M."/>
            <person name="Druzhinina I.S."/>
            <person name="Kubicek C.P."/>
            <person name="Gaskell J.A."/>
            <person name="Kersten P."/>
            <person name="St John F."/>
            <person name="Glasner J."/>
            <person name="Sabat G."/>
            <person name="Splinter BonDurant S."/>
            <person name="Syed K."/>
            <person name="Yadav J."/>
            <person name="Mgbeahuruike A.C."/>
            <person name="Kovalchuk A."/>
            <person name="Asiegbu F.O."/>
            <person name="Lackner G."/>
            <person name="Hoffmeister D."/>
            <person name="Rencoret J."/>
            <person name="Gutierrez A."/>
            <person name="Sun H."/>
            <person name="Lindquist E."/>
            <person name="Barry K."/>
            <person name="Riley R."/>
            <person name="Grigoriev I.V."/>
            <person name="Henrissat B."/>
            <person name="Kues U."/>
            <person name="Berka R.M."/>
            <person name="Martinez A.T."/>
            <person name="Covert S.F."/>
            <person name="Blanchette R.A."/>
            <person name="Cullen D."/>
        </authorList>
    </citation>
    <scope>NUCLEOTIDE SEQUENCE [LARGE SCALE GENOMIC DNA]</scope>
    <source>
        <strain evidence="2 3">11061_1 CR5-6</strain>
    </source>
</reference>
<keyword evidence="1" id="KW-0812">Transmembrane</keyword>
<feature type="transmembrane region" description="Helical" evidence="1">
    <location>
        <begin position="204"/>
        <end position="227"/>
    </location>
</feature>
<feature type="transmembrane region" description="Helical" evidence="1">
    <location>
        <begin position="233"/>
        <end position="256"/>
    </location>
</feature>
<evidence type="ECO:0008006" key="4">
    <source>
        <dbReference type="Google" id="ProtNLM"/>
    </source>
</evidence>
<evidence type="ECO:0000256" key="1">
    <source>
        <dbReference type="SAM" id="Phobius"/>
    </source>
</evidence>
<dbReference type="Proteomes" id="UP000053257">
    <property type="component" value="Unassembled WGS sequence"/>
</dbReference>
<dbReference type="STRING" id="745531.A0A0C3S3G1"/>
<keyword evidence="1" id="KW-1133">Transmembrane helix</keyword>
<feature type="transmembrane region" description="Helical" evidence="1">
    <location>
        <begin position="44"/>
        <end position="64"/>
    </location>
</feature>
<proteinExistence type="predicted"/>
<feature type="transmembrane region" description="Helical" evidence="1">
    <location>
        <begin position="99"/>
        <end position="118"/>
    </location>
</feature>
<dbReference type="AlphaFoldDB" id="A0A0C3S3G1"/>
<gene>
    <name evidence="2" type="ORF">PHLGIDRAFT_129530</name>
</gene>
<accession>A0A0C3S3G1</accession>
<dbReference type="HOGENOM" id="CLU_044614_3_2_1"/>